<feature type="repeat" description="WD" evidence="1">
    <location>
        <begin position="485"/>
        <end position="526"/>
    </location>
</feature>
<dbReference type="PROSITE" id="PS50082">
    <property type="entry name" value="WD_REPEATS_2"/>
    <property type="match status" value="2"/>
</dbReference>
<dbReference type="eggNOG" id="ENOG502RJ2B">
    <property type="taxonomic scope" value="Eukaryota"/>
</dbReference>
<evidence type="ECO:0000313" key="4">
    <source>
        <dbReference type="EMBL" id="EQC42600.1"/>
    </source>
</evidence>
<dbReference type="InterPro" id="IPR001680">
    <property type="entry name" value="WD40_rpt"/>
</dbReference>
<evidence type="ECO:0000256" key="1">
    <source>
        <dbReference type="PROSITE-ProRule" id="PRU00221"/>
    </source>
</evidence>
<dbReference type="PROSITE" id="PS50294">
    <property type="entry name" value="WD_REPEATS_REGION"/>
    <property type="match status" value="1"/>
</dbReference>
<dbReference type="InterPro" id="IPR015943">
    <property type="entry name" value="WD40/YVTN_repeat-like_dom_sf"/>
</dbReference>
<dbReference type="RefSeq" id="XP_008604023.1">
    <property type="nucleotide sequence ID" value="XM_008605801.1"/>
</dbReference>
<dbReference type="STRING" id="1156394.T0R804"/>
<keyword evidence="2" id="KW-0175">Coiled coil</keyword>
<dbReference type="Gene3D" id="2.130.10.10">
    <property type="entry name" value="YVTN repeat-like/Quinoprotein amine dehydrogenase"/>
    <property type="match status" value="2"/>
</dbReference>
<dbReference type="Pfam" id="PF00400">
    <property type="entry name" value="WD40"/>
    <property type="match status" value="2"/>
</dbReference>
<reference evidence="4 5" key="1">
    <citation type="submission" date="2012-04" db="EMBL/GenBank/DDBJ databases">
        <title>The Genome Sequence of Saprolegnia declina VS20.</title>
        <authorList>
            <consortium name="The Broad Institute Genome Sequencing Platform"/>
            <person name="Russ C."/>
            <person name="Nusbaum C."/>
            <person name="Tyler B."/>
            <person name="van West P."/>
            <person name="Dieguez-Uribeondo J."/>
            <person name="de Bruijn I."/>
            <person name="Tripathy S."/>
            <person name="Jiang R."/>
            <person name="Young S.K."/>
            <person name="Zeng Q."/>
            <person name="Gargeya S."/>
            <person name="Fitzgerald M."/>
            <person name="Haas B."/>
            <person name="Abouelleil A."/>
            <person name="Alvarado L."/>
            <person name="Arachchi H.M."/>
            <person name="Berlin A."/>
            <person name="Chapman S.B."/>
            <person name="Goldberg J."/>
            <person name="Griggs A."/>
            <person name="Gujja S."/>
            <person name="Hansen M."/>
            <person name="Howarth C."/>
            <person name="Imamovic A."/>
            <person name="Larimer J."/>
            <person name="McCowen C."/>
            <person name="Montmayeur A."/>
            <person name="Murphy C."/>
            <person name="Neiman D."/>
            <person name="Pearson M."/>
            <person name="Priest M."/>
            <person name="Roberts A."/>
            <person name="Saif S."/>
            <person name="Shea T."/>
            <person name="Sisk P."/>
            <person name="Sykes S."/>
            <person name="Wortman J."/>
            <person name="Nusbaum C."/>
            <person name="Birren B."/>
        </authorList>
    </citation>
    <scope>NUCLEOTIDE SEQUENCE [LARGE SCALE GENOMIC DNA]</scope>
    <source>
        <strain evidence="4 5">VS20</strain>
    </source>
</reference>
<feature type="coiled-coil region" evidence="2">
    <location>
        <begin position="1117"/>
        <end position="1169"/>
    </location>
</feature>
<keyword evidence="1" id="KW-0853">WD repeat</keyword>
<feature type="coiled-coil region" evidence="2">
    <location>
        <begin position="674"/>
        <end position="744"/>
    </location>
</feature>
<accession>T0R804</accession>
<feature type="coiled-coil region" evidence="2">
    <location>
        <begin position="771"/>
        <end position="798"/>
    </location>
</feature>
<name>T0R804_SAPDV</name>
<feature type="coiled-coil region" evidence="2">
    <location>
        <begin position="840"/>
        <end position="948"/>
    </location>
</feature>
<dbReference type="GeneID" id="19941056"/>
<dbReference type="InterPro" id="IPR052993">
    <property type="entry name" value="CFA-57"/>
</dbReference>
<evidence type="ECO:0000313" key="5">
    <source>
        <dbReference type="Proteomes" id="UP000030762"/>
    </source>
</evidence>
<keyword evidence="5" id="KW-1185">Reference proteome</keyword>
<dbReference type="VEuPathDB" id="FungiDB:SDRG_00329"/>
<dbReference type="SMART" id="SM00320">
    <property type="entry name" value="WD40"/>
    <property type="match status" value="6"/>
</dbReference>
<evidence type="ECO:0000256" key="2">
    <source>
        <dbReference type="SAM" id="Coils"/>
    </source>
</evidence>
<dbReference type="PANTHER" id="PTHR32215">
    <property type="entry name" value="CILIA- AND FLAGELLA-ASSOCIATED PROTEIN 57"/>
    <property type="match status" value="1"/>
</dbReference>
<protein>
    <submittedName>
        <fullName evidence="4">Uncharacterized protein</fullName>
    </submittedName>
</protein>
<dbReference type="SUPFAM" id="SSF50978">
    <property type="entry name" value="WD40 repeat-like"/>
    <property type="match status" value="2"/>
</dbReference>
<gene>
    <name evidence="4" type="ORF">SDRG_00329</name>
</gene>
<dbReference type="EMBL" id="JH767132">
    <property type="protein sequence ID" value="EQC42600.1"/>
    <property type="molecule type" value="Genomic_DNA"/>
</dbReference>
<feature type="region of interest" description="Disordered" evidence="3">
    <location>
        <begin position="1315"/>
        <end position="1343"/>
    </location>
</feature>
<proteinExistence type="predicted"/>
<feature type="coiled-coil region" evidence="2">
    <location>
        <begin position="1235"/>
        <end position="1262"/>
    </location>
</feature>
<dbReference type="Proteomes" id="UP000030762">
    <property type="component" value="Unassembled WGS sequence"/>
</dbReference>
<organism evidence="4 5">
    <name type="scientific">Saprolegnia diclina (strain VS20)</name>
    <dbReference type="NCBI Taxonomy" id="1156394"/>
    <lineage>
        <taxon>Eukaryota</taxon>
        <taxon>Sar</taxon>
        <taxon>Stramenopiles</taxon>
        <taxon>Oomycota</taxon>
        <taxon>Saprolegniomycetes</taxon>
        <taxon>Saprolegniales</taxon>
        <taxon>Saprolegniaceae</taxon>
        <taxon>Saprolegnia</taxon>
    </lineage>
</organism>
<sequence>MADEPRGDGDDAANDKISVRPDFVLGVRGPIQSNVEFCSDATLLFPTAHHLGLYNVDRKTMEFFHPTRGIRSVQSMCLSTNKELLVVCEQSGQRFARNNISDQLGVTPNQISIYKVLTRARLKTLPSQSHAPILSVAFSADNKCLVTLEDAPTYRIAYWKWATSKLVAHAPCPSRGTRIRMSPFNPNFVTVSGPMVLRSWTLTTATDLRMSSLVPQIREQEHFVDHVWVRQYLVTISEVGTLLIFQGADDGVELVHSTKLSALQATFQVGKVQTISASAKGFVLGGTSGLFSVFEFSDDPKDPFILIRSMSAGDFAIESVAISPNCEIAVAYTDTQRLVTFAMGSIDVVQDSATEFRDLIPNGTHAGAILAVDVCLQKPLLVSCGVDKSLRSWNYHLGTYEVVATLTEEPTTLSLHPAGFQVVVAFKERVRIYNLIQEGLRVLRDFSMKACSVLRFANGGHVFACGAGLTVYIYYTYTCDLAYTLTGHINTIQCLAWSADDLLLYSAGNDGTTYCWNATNGNRCDDMQLVVKHCKITATVVDHLNPKLVAIAGSDGHLREVVAGDETKSLDLGVPLTALALTKSNRWLFVGTRTGCIYVFPWPLGAQAVPNQDLSVHSEPITTLRLTDDDRVLASASQDGCLVLFKVDENMAGLPDDVIHRPKALATDAVLVSREEIEDKNEQLTDILQKYEQVKSDMDFSLHSKENEWLDRMRLLKDECEHSLVQERIRYEELEMRYQSALRKHSEEFAQKESNHAKFSQELENRYEHKLAMEIARYDRLSEEMELTRQQCAALIESQEKQQRAVLDGERRAANARAKEQVELIKRVKDDLSYNHVKFEEILSQQEEDYEFQLQKLKAEYEEQLAGERQNTAIKETQITGKNSKLDSLKKKIQELKANASARDILLSTERAKTAKLEAALTNYEKYFDALQKNIDEKEKNVQSLKATNHVLESFRFVLDNRVEELQNEKAPMQKLIAGLEMHIHDVQDEMVDEFHHKDVMDETLAARDIKIKALTNEVNALRLQTRKKESTIGAMTREFARIVLISNPKELERAVKDAYIVYVKGEAPKSKKYNATSSILSSPSKPALADAPLLADDNKEVVQETCKQLTYMHRSVATLKNALQHAKNEAEHHHRDAITEGNILLQDMNQLRKKNKTLELKVKELESALYLAETAKKKRAVQSSPAAKLSPLLRKASSSTALASPGRLVVGSVLPFTAIERERDLHKVASMPAVHEYQTKIDKQTREIQRLKTQVQLLLEQEASKQDADPARGVGSLLLPTYPQPPSLAASPTAAQTIHSISRKTDSTFSYLAMQPLPNNDEDDDPYGDHAEAPSPFKTLSM</sequence>
<dbReference type="OrthoDB" id="10251741at2759"/>
<dbReference type="PANTHER" id="PTHR32215:SF0">
    <property type="entry name" value="CILIA- AND FLAGELLA-ASSOCIATED PROTEIN 57"/>
    <property type="match status" value="1"/>
</dbReference>
<dbReference type="InParanoid" id="T0R804"/>
<evidence type="ECO:0000256" key="3">
    <source>
        <dbReference type="SAM" id="MobiDB-lite"/>
    </source>
</evidence>
<feature type="repeat" description="WD" evidence="1">
    <location>
        <begin position="614"/>
        <end position="648"/>
    </location>
</feature>
<dbReference type="InterPro" id="IPR036322">
    <property type="entry name" value="WD40_repeat_dom_sf"/>
</dbReference>
<dbReference type="OMA" id="DAYKIYV"/>